<protein>
    <submittedName>
        <fullName evidence="1">Cypemycin family RiPP</fullName>
    </submittedName>
</protein>
<evidence type="ECO:0000313" key="2">
    <source>
        <dbReference type="Proteomes" id="UP001614391"/>
    </source>
</evidence>
<dbReference type="NCBIfam" id="NF033752">
    <property type="entry name" value="linaridin_CypA"/>
    <property type="match status" value="1"/>
</dbReference>
<dbReference type="EMBL" id="JBITYT010000013">
    <property type="protein sequence ID" value="MFI9122954.1"/>
    <property type="molecule type" value="Genomic_DNA"/>
</dbReference>
<gene>
    <name evidence="1" type="ORF">ACIGW0_26775</name>
</gene>
<keyword evidence="2" id="KW-1185">Reference proteome</keyword>
<organism evidence="1 2">
    <name type="scientific">Streptomyces bikiniensis</name>
    <dbReference type="NCBI Taxonomy" id="1896"/>
    <lineage>
        <taxon>Bacteria</taxon>
        <taxon>Bacillati</taxon>
        <taxon>Actinomycetota</taxon>
        <taxon>Actinomycetes</taxon>
        <taxon>Kitasatosporales</taxon>
        <taxon>Streptomycetaceae</taxon>
        <taxon>Streptomyces</taxon>
    </lineage>
</organism>
<comment type="caution">
    <text evidence="1">The sequence shown here is derived from an EMBL/GenBank/DDBJ whole genome shotgun (WGS) entry which is preliminary data.</text>
</comment>
<name>A0ABW8CZM1_STRBI</name>
<reference evidence="1 2" key="1">
    <citation type="submission" date="2024-10" db="EMBL/GenBank/DDBJ databases">
        <title>The Natural Products Discovery Center: Release of the First 8490 Sequenced Strains for Exploring Actinobacteria Biosynthetic Diversity.</title>
        <authorList>
            <person name="Kalkreuter E."/>
            <person name="Kautsar S.A."/>
            <person name="Yang D."/>
            <person name="Bader C.D."/>
            <person name="Teijaro C.N."/>
            <person name="Fluegel L."/>
            <person name="Davis C.M."/>
            <person name="Simpson J.R."/>
            <person name="Lauterbach L."/>
            <person name="Steele A.D."/>
            <person name="Gui C."/>
            <person name="Meng S."/>
            <person name="Li G."/>
            <person name="Viehrig K."/>
            <person name="Ye F."/>
            <person name="Su P."/>
            <person name="Kiefer A.F."/>
            <person name="Nichols A."/>
            <person name="Cepeda A.J."/>
            <person name="Yan W."/>
            <person name="Fan B."/>
            <person name="Jiang Y."/>
            <person name="Adhikari A."/>
            <person name="Zheng C.-J."/>
            <person name="Schuster L."/>
            <person name="Cowan T.M."/>
            <person name="Smanski M.J."/>
            <person name="Chevrette M.G."/>
            <person name="De Carvalho L.P.S."/>
            <person name="Shen B."/>
        </authorList>
    </citation>
    <scope>NUCLEOTIDE SEQUENCE [LARGE SCALE GENOMIC DNA]</scope>
    <source>
        <strain evidence="1 2">NPDC053346</strain>
    </source>
</reference>
<accession>A0ABW8CZM1</accession>
<dbReference type="Proteomes" id="UP001614391">
    <property type="component" value="Unassembled WGS sequence"/>
</dbReference>
<proteinExistence type="predicted"/>
<dbReference type="RefSeq" id="WP_399619570.1">
    <property type="nucleotide sequence ID" value="NZ_JBITYT010000013.1"/>
</dbReference>
<sequence>MTRPDSTAVHPEVLAAQDFANTVLEGAVPGFHSNCETPAMATPATPTVAQFVIQGSTICLVC</sequence>
<evidence type="ECO:0000313" key="1">
    <source>
        <dbReference type="EMBL" id="MFI9122954.1"/>
    </source>
</evidence>